<dbReference type="EMBL" id="AZSP01000178">
    <property type="protein sequence ID" value="PVE10718.1"/>
    <property type="molecule type" value="Genomic_DNA"/>
</dbReference>
<name>A0A2T7T6H3_9ACTN</name>
<organism evidence="1 2">
    <name type="scientific">Streptomyces scopuliridis RB72</name>
    <dbReference type="NCBI Taxonomy" id="1440053"/>
    <lineage>
        <taxon>Bacteria</taxon>
        <taxon>Bacillati</taxon>
        <taxon>Actinomycetota</taxon>
        <taxon>Actinomycetes</taxon>
        <taxon>Kitasatosporales</taxon>
        <taxon>Streptomycetaceae</taxon>
        <taxon>Streptomyces</taxon>
    </lineage>
</organism>
<protein>
    <submittedName>
        <fullName evidence="1">Protein kilB</fullName>
    </submittedName>
</protein>
<evidence type="ECO:0000313" key="2">
    <source>
        <dbReference type="Proteomes" id="UP000245992"/>
    </source>
</evidence>
<evidence type="ECO:0000313" key="1">
    <source>
        <dbReference type="EMBL" id="PVE10718.1"/>
    </source>
</evidence>
<keyword evidence="2" id="KW-1185">Reference proteome</keyword>
<dbReference type="OrthoDB" id="4320274at2"/>
<comment type="caution">
    <text evidence="1">The sequence shown here is derived from an EMBL/GenBank/DDBJ whole genome shotgun (WGS) entry which is preliminary data.</text>
</comment>
<dbReference type="RefSeq" id="WP_030351129.1">
    <property type="nucleotide sequence ID" value="NZ_AZSP01000178.1"/>
</dbReference>
<proteinExistence type="predicted"/>
<dbReference type="AlphaFoldDB" id="A0A2T7T6H3"/>
<sequence length="149" mass="15858">MVASLIAVLGTLLGSVTAYVLQQRGARAERAESRTETARRDRIAAVTAVAVALNDHRRAMWVREDLRLAGEDTTVYQAARAESHITRSALTAPLVTVEILAPELAEAAHSAARAAYAMRNAADADALTALRTEAIDAADRLVRRAAALA</sequence>
<gene>
    <name evidence="1" type="ORF">Y717_26375</name>
</gene>
<dbReference type="Proteomes" id="UP000245992">
    <property type="component" value="Unassembled WGS sequence"/>
</dbReference>
<reference evidence="1 2" key="1">
    <citation type="submission" date="2013-12" db="EMBL/GenBank/DDBJ databases">
        <title>Annotated genome of Streptomyces scopuliridis.</title>
        <authorList>
            <person name="Olson J.B."/>
        </authorList>
    </citation>
    <scope>NUCLEOTIDE SEQUENCE [LARGE SCALE GENOMIC DNA]</scope>
    <source>
        <strain evidence="1 2">RB72</strain>
    </source>
</reference>
<accession>A0A2T7T6H3</accession>
<dbReference type="STRING" id="1440053.GCA_000718095_01988"/>